<dbReference type="EC" id="4.3.1.19" evidence="5"/>
<dbReference type="PANTHER" id="PTHR48078:SF6">
    <property type="entry name" value="L-THREONINE DEHYDRATASE CATABOLIC TDCB"/>
    <property type="match status" value="1"/>
</dbReference>
<dbReference type="GO" id="GO:0004794">
    <property type="term" value="F:threonine deaminase activity"/>
    <property type="evidence" value="ECO:0007669"/>
    <property type="project" value="UniProtKB-EC"/>
</dbReference>
<gene>
    <name evidence="5" type="ORF">J3R73_004451</name>
</gene>
<dbReference type="Pfam" id="PF00291">
    <property type="entry name" value="PALP"/>
    <property type="match status" value="1"/>
</dbReference>
<dbReference type="EMBL" id="JAUSVK010000001">
    <property type="protein sequence ID" value="MDQ0394659.1"/>
    <property type="molecule type" value="Genomic_DNA"/>
</dbReference>
<feature type="domain" description="Tryptophan synthase beta chain-like PALP" evidence="4">
    <location>
        <begin position="19"/>
        <end position="308"/>
    </location>
</feature>
<name>A0ABU0FJ65_9HYPH</name>
<dbReference type="InterPro" id="IPR050147">
    <property type="entry name" value="Ser/Thr_Dehydratase"/>
</dbReference>
<comment type="caution">
    <text evidence="5">The sequence shown here is derived from an EMBL/GenBank/DDBJ whole genome shotgun (WGS) entry which is preliminary data.</text>
</comment>
<protein>
    <submittedName>
        <fullName evidence="5">Threonine dehydratase</fullName>
        <ecNumber evidence="5">4.3.1.19</ecNumber>
    </submittedName>
</protein>
<dbReference type="SUPFAM" id="SSF53686">
    <property type="entry name" value="Tryptophan synthase beta subunit-like PLP-dependent enzymes"/>
    <property type="match status" value="1"/>
</dbReference>
<dbReference type="Gene3D" id="3.40.50.1100">
    <property type="match status" value="2"/>
</dbReference>
<sequence length="317" mass="33116">MTGAVCFEDIERAARRIHGHVRRTPCLRADQLSAPLCAGDLWLKLEYLQVTGSFKARGSTNKLLSLPAEALARGVVTASGGNHGLAVARAARLAGVPATVFLPENAAPSKIAKLRRWGAEVHVAGAFWDEAHVVALQEAERSGACYFHPFADREIVAGQGTVALEIIEDLGTVDVYLIAVGGGGLIAGMATAIRRKNPAARIIGIEPKGSPTLHDSLLAGRAVRLPAVTTRVATMACGQTDEAIVESLRDAVERIVLVEDEDLEAAARWLWFELGIAADLSGAASIAALMTGAVTIEPGARVCGIVCGAGLEGHATP</sequence>
<comment type="cofactor">
    <cofactor evidence="1">
        <name>pyridoxal 5'-phosphate</name>
        <dbReference type="ChEBI" id="CHEBI:597326"/>
    </cofactor>
</comment>
<evidence type="ECO:0000259" key="4">
    <source>
        <dbReference type="Pfam" id="PF00291"/>
    </source>
</evidence>
<dbReference type="CDD" id="cd01562">
    <property type="entry name" value="Thr-dehyd"/>
    <property type="match status" value="1"/>
</dbReference>
<dbReference type="InterPro" id="IPR036052">
    <property type="entry name" value="TrpB-like_PALP_sf"/>
</dbReference>
<keyword evidence="2" id="KW-0663">Pyridoxal phosphate</keyword>
<organism evidence="5 6">
    <name type="scientific">Labrys monachus</name>
    <dbReference type="NCBI Taxonomy" id="217067"/>
    <lineage>
        <taxon>Bacteria</taxon>
        <taxon>Pseudomonadati</taxon>
        <taxon>Pseudomonadota</taxon>
        <taxon>Alphaproteobacteria</taxon>
        <taxon>Hyphomicrobiales</taxon>
        <taxon>Xanthobacteraceae</taxon>
        <taxon>Labrys</taxon>
    </lineage>
</organism>
<proteinExistence type="predicted"/>
<dbReference type="PANTHER" id="PTHR48078">
    <property type="entry name" value="THREONINE DEHYDRATASE, MITOCHONDRIAL-RELATED"/>
    <property type="match status" value="1"/>
</dbReference>
<dbReference type="RefSeq" id="WP_307432145.1">
    <property type="nucleotide sequence ID" value="NZ_JAUSVK010000001.1"/>
</dbReference>
<evidence type="ECO:0000256" key="2">
    <source>
        <dbReference type="ARBA" id="ARBA00022898"/>
    </source>
</evidence>
<evidence type="ECO:0000313" key="6">
    <source>
        <dbReference type="Proteomes" id="UP001237448"/>
    </source>
</evidence>
<dbReference type="InterPro" id="IPR001926">
    <property type="entry name" value="TrpB-like_PALP"/>
</dbReference>
<accession>A0ABU0FJ65</accession>
<keyword evidence="3 5" id="KW-0456">Lyase</keyword>
<dbReference type="Proteomes" id="UP001237448">
    <property type="component" value="Unassembled WGS sequence"/>
</dbReference>
<evidence type="ECO:0000313" key="5">
    <source>
        <dbReference type="EMBL" id="MDQ0394659.1"/>
    </source>
</evidence>
<keyword evidence="6" id="KW-1185">Reference proteome</keyword>
<evidence type="ECO:0000256" key="1">
    <source>
        <dbReference type="ARBA" id="ARBA00001933"/>
    </source>
</evidence>
<evidence type="ECO:0000256" key="3">
    <source>
        <dbReference type="ARBA" id="ARBA00023239"/>
    </source>
</evidence>
<reference evidence="5 6" key="1">
    <citation type="submission" date="2023-07" db="EMBL/GenBank/DDBJ databases">
        <title>Genomic Encyclopedia of Type Strains, Phase IV (KMG-IV): sequencing the most valuable type-strain genomes for metagenomic binning, comparative biology and taxonomic classification.</title>
        <authorList>
            <person name="Goeker M."/>
        </authorList>
    </citation>
    <scope>NUCLEOTIDE SEQUENCE [LARGE SCALE GENOMIC DNA]</scope>
    <source>
        <strain evidence="5 6">DSM 5896</strain>
    </source>
</reference>